<dbReference type="RefSeq" id="WP_104207563.1">
    <property type="nucleotide sequence ID" value="NZ_PHNE01000001.1"/>
</dbReference>
<dbReference type="SUPFAM" id="SSF53098">
    <property type="entry name" value="Ribonuclease H-like"/>
    <property type="match status" value="1"/>
</dbReference>
<reference evidence="2 3" key="1">
    <citation type="submission" date="2017-11" db="EMBL/GenBank/DDBJ databases">
        <title>Genome sequence of Entomoplasma lucivorax PIPN-2 (ATCC 49196).</title>
        <authorList>
            <person name="Lo W.-S."/>
            <person name="Gasparich G.E."/>
            <person name="Kuo C.-H."/>
        </authorList>
    </citation>
    <scope>NUCLEOTIDE SEQUENCE [LARGE SCALE GENOMIC DNA]</scope>
    <source>
        <strain evidence="2 3">PIPN-2</strain>
    </source>
</reference>
<feature type="coiled-coil region" evidence="1">
    <location>
        <begin position="69"/>
        <end position="113"/>
    </location>
</feature>
<evidence type="ECO:0000313" key="3">
    <source>
        <dbReference type="Proteomes" id="UP000237865"/>
    </source>
</evidence>
<organism evidence="2 3">
    <name type="scientific">Williamsoniiplasma lucivorax</name>
    <dbReference type="NCBI Taxonomy" id="209274"/>
    <lineage>
        <taxon>Bacteria</taxon>
        <taxon>Bacillati</taxon>
        <taxon>Mycoplasmatota</taxon>
        <taxon>Mollicutes</taxon>
        <taxon>Entomoplasmatales</taxon>
        <taxon>Williamsoniiplasma</taxon>
    </lineage>
</organism>
<keyword evidence="3" id="KW-1185">Reference proteome</keyword>
<comment type="caution">
    <text evidence="2">The sequence shown here is derived from an EMBL/GenBank/DDBJ whole genome shotgun (WGS) entry which is preliminary data.</text>
</comment>
<dbReference type="AlphaFoldDB" id="A0A2S5RET3"/>
<accession>A0A2S5RET3</accession>
<sequence length="466" mass="54796">MKIRKKYSDEFKRKIAKEYFNGKKATDLAKKHELSCGVQQVYAWFRKFYPDVYYNMNKEKQEGQKNIMKNKENQDKKQIAELVKALEESQSKVKTLEKEKELDKQLIDILKTKNQVLEKSRASYTNLINQKNLSKCEEQNLIIENTKVYKHYAYIACYELLTRIDISQNKLIKFFNITKKRFIEFKKRHCWPDFLDVRNGLKPIPKFKKYQGKVTPNAKKLLEKVYKVHNKPISAADLNQIIFFVFGVKISVAKIREIQNKYPAKFKHVNQKRTKYNGNDRKRKFTKEDLLLNSIEGQNAFGIDGVHYPVVIKGTHKKPVVVISYDLRFKTVVGFHAEFSETSNSTHQVFMKASAYIKANDVQNAIIQTDRGSAFACEIINNFEKEANNYIHPMSKAGFKHNPWTESLNGWVKHSFIEQYGKYFNSLEEFKNTFQEFINSWNVFKISMYNVVNANRSTYFKVVSLS</sequence>
<dbReference type="EMBL" id="PHNE01000001">
    <property type="protein sequence ID" value="PPE05798.1"/>
    <property type="molecule type" value="Genomic_DNA"/>
</dbReference>
<dbReference type="InterPro" id="IPR012337">
    <property type="entry name" value="RNaseH-like_sf"/>
</dbReference>
<protein>
    <submittedName>
        <fullName evidence="2">Uncharacterized protein</fullName>
    </submittedName>
</protein>
<name>A0A2S5RET3_9MOLU</name>
<dbReference type="InterPro" id="IPR009057">
    <property type="entry name" value="Homeodomain-like_sf"/>
</dbReference>
<keyword evidence="1" id="KW-0175">Coiled coil</keyword>
<proteinExistence type="predicted"/>
<evidence type="ECO:0000256" key="1">
    <source>
        <dbReference type="SAM" id="Coils"/>
    </source>
</evidence>
<dbReference type="Proteomes" id="UP000237865">
    <property type="component" value="Unassembled WGS sequence"/>
</dbReference>
<gene>
    <name evidence="2" type="ORF">ELUCI_v1c00860</name>
</gene>
<evidence type="ECO:0000313" key="2">
    <source>
        <dbReference type="EMBL" id="PPE05798.1"/>
    </source>
</evidence>
<dbReference type="SUPFAM" id="SSF46689">
    <property type="entry name" value="Homeodomain-like"/>
    <property type="match status" value="1"/>
</dbReference>